<dbReference type="EMBL" id="CP031223">
    <property type="protein sequence ID" value="QFF98846.1"/>
    <property type="molecule type" value="Genomic_DNA"/>
</dbReference>
<sequence length="76" mass="8926">MTGMIAVILIFSVPIIKTITKHFEHKEQIKGQRVNAELELEKLKYENFVIETEKMKLQLEQMKLESPVEDINNLLK</sequence>
<dbReference type="Proteomes" id="UP000325517">
    <property type="component" value="Chromosome"/>
</dbReference>
<evidence type="ECO:0000313" key="2">
    <source>
        <dbReference type="Proteomes" id="UP000325517"/>
    </source>
</evidence>
<evidence type="ECO:0000313" key="1">
    <source>
        <dbReference type="EMBL" id="QFF98846.1"/>
    </source>
</evidence>
<dbReference type="AlphaFoldDB" id="A0A5J6SLR7"/>
<keyword evidence="2" id="KW-1185">Reference proteome</keyword>
<dbReference type="OrthoDB" id="2390171at2"/>
<protein>
    <submittedName>
        <fullName evidence="1">Uncharacterized protein</fullName>
    </submittedName>
</protein>
<reference evidence="1 2" key="1">
    <citation type="submission" date="2018-07" db="EMBL/GenBank/DDBJ databases">
        <title>Complete genome sequence of Psychrobacillus sp. PB01, isolated from iceberg, and comparative genome analysis of Psychrobacillus strains.</title>
        <authorList>
            <person name="Lee P.C."/>
        </authorList>
    </citation>
    <scope>NUCLEOTIDE SEQUENCE [LARGE SCALE GENOMIC DNA]</scope>
    <source>
        <strain evidence="1 2">PB01</strain>
    </source>
</reference>
<gene>
    <name evidence="1" type="ORF">PB01_08370</name>
</gene>
<dbReference type="RefSeq" id="WP_151699781.1">
    <property type="nucleotide sequence ID" value="NZ_CP031223.1"/>
</dbReference>
<accession>A0A5J6SLR7</accession>
<proteinExistence type="predicted"/>
<dbReference type="KEGG" id="psyo:PB01_08370"/>
<name>A0A5J6SLR7_9BACI</name>
<organism evidence="1 2">
    <name type="scientific">Psychrobacillus glaciei</name>
    <dbReference type="NCBI Taxonomy" id="2283160"/>
    <lineage>
        <taxon>Bacteria</taxon>
        <taxon>Bacillati</taxon>
        <taxon>Bacillota</taxon>
        <taxon>Bacilli</taxon>
        <taxon>Bacillales</taxon>
        <taxon>Bacillaceae</taxon>
        <taxon>Psychrobacillus</taxon>
    </lineage>
</organism>